<dbReference type="Proteomes" id="UP000319257">
    <property type="component" value="Unassembled WGS sequence"/>
</dbReference>
<proteinExistence type="predicted"/>
<organism evidence="3 4">
    <name type="scientific">Thyridium curvatum</name>
    <dbReference type="NCBI Taxonomy" id="1093900"/>
    <lineage>
        <taxon>Eukaryota</taxon>
        <taxon>Fungi</taxon>
        <taxon>Dikarya</taxon>
        <taxon>Ascomycota</taxon>
        <taxon>Pezizomycotina</taxon>
        <taxon>Sordariomycetes</taxon>
        <taxon>Sordariomycetidae</taxon>
        <taxon>Thyridiales</taxon>
        <taxon>Thyridiaceae</taxon>
        <taxon>Thyridium</taxon>
    </lineage>
</organism>
<gene>
    <name evidence="3" type="ORF">E0L32_004773</name>
</gene>
<dbReference type="GO" id="GO:0032543">
    <property type="term" value="P:mitochondrial translation"/>
    <property type="evidence" value="ECO:0007669"/>
    <property type="project" value="TreeGrafter"/>
</dbReference>
<comment type="caution">
    <text evidence="3">The sequence shown here is derived from an EMBL/GenBank/DDBJ whole genome shotgun (WGS) entry which is preliminary data.</text>
</comment>
<dbReference type="GO" id="GO:0005739">
    <property type="term" value="C:mitochondrion"/>
    <property type="evidence" value="ECO:0007669"/>
    <property type="project" value="TreeGrafter"/>
</dbReference>
<evidence type="ECO:0000259" key="2">
    <source>
        <dbReference type="Pfam" id="PF20978"/>
    </source>
</evidence>
<dbReference type="GO" id="GO:0070681">
    <property type="term" value="P:glutaminyl-tRNAGln biosynthesis via transamidation"/>
    <property type="evidence" value="ECO:0007669"/>
    <property type="project" value="TreeGrafter"/>
</dbReference>
<protein>
    <recommendedName>
        <fullName evidence="2">Glutamyl-tRNA amidotransferase complex subunit Gta3 domain-containing protein</fullName>
    </recommendedName>
</protein>
<feature type="compositionally biased region" description="Basic residues" evidence="1">
    <location>
        <begin position="164"/>
        <end position="173"/>
    </location>
</feature>
<feature type="region of interest" description="Disordered" evidence="1">
    <location>
        <begin position="163"/>
        <end position="184"/>
    </location>
</feature>
<dbReference type="PANTHER" id="PTHR15004">
    <property type="entry name" value="GLUTAMYL-TRNA(GLN) AMIDOTRANSFERASE SUBUNIT C, MITOCHONDRIAL"/>
    <property type="match status" value="1"/>
</dbReference>
<sequence length="204" mass="22471">MVPLPRSSSFVTVKSSRLSIKGSGGSSYTRMLLTRRFSASSASYSSEAPDSSMILAKPSWSLRSLLPASSDPTPPGDTTVSPAQLHHLLRLSALPLPRDSTEETKMISTLQSQLLFVRDVQRVDTANIVPLRSIRDETRAAMLEQTVGTAQLEHALGQEEFFGHSKRPRRRRSRPEASDAEDWNALELASQSSGKYFVVRSGRN</sequence>
<dbReference type="OrthoDB" id="5522061at2759"/>
<keyword evidence="4" id="KW-1185">Reference proteome</keyword>
<name>A0A507AWQ8_9PEZI</name>
<dbReference type="STRING" id="1093900.A0A507AWQ8"/>
<dbReference type="EMBL" id="SKBQ01000023">
    <property type="protein sequence ID" value="TPX15215.1"/>
    <property type="molecule type" value="Genomic_DNA"/>
</dbReference>
<dbReference type="InterPro" id="IPR003837">
    <property type="entry name" value="GatC"/>
</dbReference>
<accession>A0A507AWQ8</accession>
<dbReference type="GeneID" id="41972220"/>
<dbReference type="GO" id="GO:0030956">
    <property type="term" value="C:glutamyl-tRNA(Gln) amidotransferase complex"/>
    <property type="evidence" value="ECO:0007669"/>
    <property type="project" value="TreeGrafter"/>
</dbReference>
<feature type="domain" description="Glutamyl-tRNA amidotransferase complex subunit Gta3" evidence="2">
    <location>
        <begin position="74"/>
        <end position="130"/>
    </location>
</feature>
<dbReference type="AlphaFoldDB" id="A0A507AWQ8"/>
<dbReference type="GO" id="GO:0006450">
    <property type="term" value="P:regulation of translational fidelity"/>
    <property type="evidence" value="ECO:0007669"/>
    <property type="project" value="InterPro"/>
</dbReference>
<dbReference type="PANTHER" id="PTHR15004:SF0">
    <property type="entry name" value="GLUTAMYL-TRNA(GLN) AMIDOTRANSFERASE SUBUNIT C, MITOCHONDRIAL"/>
    <property type="match status" value="1"/>
</dbReference>
<dbReference type="InterPro" id="IPR049545">
    <property type="entry name" value="Gta3_dom"/>
</dbReference>
<reference evidence="3 4" key="1">
    <citation type="submission" date="2019-06" db="EMBL/GenBank/DDBJ databases">
        <title>Draft genome sequence of the filamentous fungus Phialemoniopsis curvata isolated from diesel fuel.</title>
        <authorList>
            <person name="Varaljay V.A."/>
            <person name="Lyon W.J."/>
            <person name="Crouch A.L."/>
            <person name="Drake C.E."/>
            <person name="Hollomon J.M."/>
            <person name="Nadeau L.J."/>
            <person name="Nunn H.S."/>
            <person name="Stevenson B.S."/>
            <person name="Bojanowski C.L."/>
            <person name="Crookes-Goodson W.J."/>
        </authorList>
    </citation>
    <scope>NUCLEOTIDE SEQUENCE [LARGE SCALE GENOMIC DNA]</scope>
    <source>
        <strain evidence="3 4">D216</strain>
    </source>
</reference>
<dbReference type="InParanoid" id="A0A507AWQ8"/>
<dbReference type="Pfam" id="PF20978">
    <property type="entry name" value="Gta3"/>
    <property type="match status" value="1"/>
</dbReference>
<evidence type="ECO:0000256" key="1">
    <source>
        <dbReference type="SAM" id="MobiDB-lite"/>
    </source>
</evidence>
<evidence type="ECO:0000313" key="3">
    <source>
        <dbReference type="EMBL" id="TPX15215.1"/>
    </source>
</evidence>
<dbReference type="RefSeq" id="XP_030996926.1">
    <property type="nucleotide sequence ID" value="XM_031139220.1"/>
</dbReference>
<evidence type="ECO:0000313" key="4">
    <source>
        <dbReference type="Proteomes" id="UP000319257"/>
    </source>
</evidence>